<evidence type="ECO:0000313" key="2">
    <source>
        <dbReference type="Proteomes" id="UP001198862"/>
    </source>
</evidence>
<keyword evidence="2" id="KW-1185">Reference proteome</keyword>
<organism evidence="1 2">
    <name type="scientific">Reyranella aquatilis</name>
    <dbReference type="NCBI Taxonomy" id="2035356"/>
    <lineage>
        <taxon>Bacteria</taxon>
        <taxon>Pseudomonadati</taxon>
        <taxon>Pseudomonadota</taxon>
        <taxon>Alphaproteobacteria</taxon>
        <taxon>Hyphomicrobiales</taxon>
        <taxon>Reyranellaceae</taxon>
        <taxon>Reyranella</taxon>
    </lineage>
</organism>
<reference evidence="1 2" key="1">
    <citation type="submission" date="2021-11" db="EMBL/GenBank/DDBJ databases">
        <authorList>
            <person name="Lee D.-H."/>
            <person name="Kim S.-B."/>
        </authorList>
    </citation>
    <scope>NUCLEOTIDE SEQUENCE [LARGE SCALE GENOMIC DNA]</scope>
    <source>
        <strain evidence="1 2">KCTC 52223</strain>
    </source>
</reference>
<comment type="caution">
    <text evidence="1">The sequence shown here is derived from an EMBL/GenBank/DDBJ whole genome shotgun (WGS) entry which is preliminary data.</text>
</comment>
<evidence type="ECO:0008006" key="3">
    <source>
        <dbReference type="Google" id="ProtNLM"/>
    </source>
</evidence>
<protein>
    <recommendedName>
        <fullName evidence="3">STAS domain-containing protein</fullName>
    </recommendedName>
</protein>
<gene>
    <name evidence="1" type="ORF">LJ725_24150</name>
</gene>
<sequence>MPLRWTRSDHFGILTVNGEGAIGREDIEGYLLATEIEGTKGHAKLVDIRGGDLVLDRDDLQSVARMLLEYGSDGEAGPVALVVQGTLNIDMAILLKQRVGPRPFRVFADALDARGWLMTPRTGMPASPDQQASAAR</sequence>
<dbReference type="Proteomes" id="UP001198862">
    <property type="component" value="Unassembled WGS sequence"/>
</dbReference>
<accession>A0ABS8L174</accession>
<dbReference type="EMBL" id="JAJISD010000012">
    <property type="protein sequence ID" value="MCC8432079.1"/>
    <property type="molecule type" value="Genomic_DNA"/>
</dbReference>
<evidence type="ECO:0000313" key="1">
    <source>
        <dbReference type="EMBL" id="MCC8432079.1"/>
    </source>
</evidence>
<proteinExistence type="predicted"/>
<name>A0ABS8L174_9HYPH</name>